<sequence length="221" mass="24179">MTKKLPAWIEIGAFVLAFVAGIINVVGLLGFHHQSVSHLTGSASLLSLKVVQGEWDITLHLLGVLFSFFLGAMLAGVIIQNATLRLGKRYGIALMLESLMLWIALQCLIAGSHGGDFWASAACGLQNAMVSTYSGAMIRTTHITGTVTDLGSYLGQRLRGIPVEARRFWLYLLLIAGFMCGGLVGAASFMRWHYHSLYIPIATTGVLSALYWGYWYHTKRL</sequence>
<evidence type="ECO:0000313" key="2">
    <source>
        <dbReference type="EMBL" id="PTQ89572.1"/>
    </source>
</evidence>
<dbReference type="OrthoDB" id="270162at2"/>
<feature type="transmembrane region" description="Helical" evidence="1">
    <location>
        <begin position="91"/>
        <end position="111"/>
    </location>
</feature>
<proteinExistence type="predicted"/>
<keyword evidence="1" id="KW-1133">Transmembrane helix</keyword>
<organism evidence="2 3">
    <name type="scientific">Agitococcus lubricus</name>
    <dbReference type="NCBI Taxonomy" id="1077255"/>
    <lineage>
        <taxon>Bacteria</taxon>
        <taxon>Pseudomonadati</taxon>
        <taxon>Pseudomonadota</taxon>
        <taxon>Gammaproteobacteria</taxon>
        <taxon>Moraxellales</taxon>
        <taxon>Moraxellaceae</taxon>
        <taxon>Agitococcus</taxon>
    </lineage>
</organism>
<comment type="caution">
    <text evidence="2">The sequence shown here is derived from an EMBL/GenBank/DDBJ whole genome shotgun (WGS) entry which is preliminary data.</text>
</comment>
<dbReference type="PANTHER" id="PTHR37314:SF4">
    <property type="entry name" value="UPF0700 TRANSMEMBRANE PROTEIN YOAK"/>
    <property type="match status" value="1"/>
</dbReference>
<keyword evidence="3" id="KW-1185">Reference proteome</keyword>
<dbReference type="AlphaFoldDB" id="A0A2T5IZV4"/>
<dbReference type="InterPro" id="IPR010699">
    <property type="entry name" value="DUF1275"/>
</dbReference>
<feature type="transmembrane region" description="Helical" evidence="1">
    <location>
        <begin position="196"/>
        <end position="216"/>
    </location>
</feature>
<feature type="transmembrane region" description="Helical" evidence="1">
    <location>
        <begin position="57"/>
        <end position="79"/>
    </location>
</feature>
<dbReference type="EMBL" id="QAON01000006">
    <property type="protein sequence ID" value="PTQ89572.1"/>
    <property type="molecule type" value="Genomic_DNA"/>
</dbReference>
<name>A0A2T5IZV4_9GAMM</name>
<evidence type="ECO:0000256" key="1">
    <source>
        <dbReference type="SAM" id="Phobius"/>
    </source>
</evidence>
<feature type="transmembrane region" description="Helical" evidence="1">
    <location>
        <begin position="7"/>
        <end position="31"/>
    </location>
</feature>
<keyword evidence="1" id="KW-0812">Transmembrane</keyword>
<dbReference type="Proteomes" id="UP000244223">
    <property type="component" value="Unassembled WGS sequence"/>
</dbReference>
<feature type="transmembrane region" description="Helical" evidence="1">
    <location>
        <begin position="168"/>
        <end position="190"/>
    </location>
</feature>
<evidence type="ECO:0000313" key="3">
    <source>
        <dbReference type="Proteomes" id="UP000244223"/>
    </source>
</evidence>
<gene>
    <name evidence="2" type="ORF">C8N29_106103</name>
</gene>
<dbReference type="Pfam" id="PF06912">
    <property type="entry name" value="DUF1275"/>
    <property type="match status" value="1"/>
</dbReference>
<dbReference type="PANTHER" id="PTHR37314">
    <property type="entry name" value="SLR0142 PROTEIN"/>
    <property type="match status" value="1"/>
</dbReference>
<accession>A0A2T5IZV4</accession>
<protein>
    <submittedName>
        <fullName evidence="2">Uncharacterized membrane protein YoaK (UPF0700 family)</fullName>
    </submittedName>
</protein>
<dbReference type="RefSeq" id="WP_107865532.1">
    <property type="nucleotide sequence ID" value="NZ_QAON01000006.1"/>
</dbReference>
<reference evidence="2 3" key="1">
    <citation type="submission" date="2018-04" db="EMBL/GenBank/DDBJ databases">
        <title>Genomic Encyclopedia of Archaeal and Bacterial Type Strains, Phase II (KMG-II): from individual species to whole genera.</title>
        <authorList>
            <person name="Goeker M."/>
        </authorList>
    </citation>
    <scope>NUCLEOTIDE SEQUENCE [LARGE SCALE GENOMIC DNA]</scope>
    <source>
        <strain evidence="2 3">DSM 5822</strain>
    </source>
</reference>
<keyword evidence="1" id="KW-0472">Membrane</keyword>